<keyword evidence="2" id="KW-1185">Reference proteome</keyword>
<name>A0ABX9KJ80_9FUSO</name>
<dbReference type="RefSeq" id="WP_114641780.1">
    <property type="nucleotide sequence ID" value="NZ_JAACIO010000007.1"/>
</dbReference>
<evidence type="ECO:0008006" key="3">
    <source>
        <dbReference type="Google" id="ProtNLM"/>
    </source>
</evidence>
<reference evidence="1 2" key="1">
    <citation type="submission" date="2018-08" db="EMBL/GenBank/DDBJ databases">
        <title>Draft genome sequence of Psychrilyobacter sp. strain SD5 isolated from Black Sea water.</title>
        <authorList>
            <person name="Yadav S."/>
            <person name="Villanueva L."/>
            <person name="Damste J.S.S."/>
        </authorList>
    </citation>
    <scope>NUCLEOTIDE SEQUENCE [LARGE SCALE GENOMIC DNA]</scope>
    <source>
        <strain evidence="1 2">SD5</strain>
    </source>
</reference>
<proteinExistence type="predicted"/>
<evidence type="ECO:0000313" key="1">
    <source>
        <dbReference type="EMBL" id="REI42096.1"/>
    </source>
</evidence>
<accession>A0ABX9KJ80</accession>
<protein>
    <recommendedName>
        <fullName evidence="3">Phage transcriptional regulator, RinA family</fullName>
    </recommendedName>
</protein>
<sequence>MTESILKKYIKLKNQATALKRCASLDPETMKGIKYDPIIAGKSSAKFIQGNEAIELVTLKKEELLIKAKRAEEIADNIYNTVLELKNEKNGEELFNVIDLRYFQNKKFEEIKTAMPEIEMSTIYRRRKQALRILEDMYLLSVYMAI</sequence>
<organism evidence="1 2">
    <name type="scientific">Psychrilyobacter piezotolerans</name>
    <dbReference type="NCBI Taxonomy" id="2293438"/>
    <lineage>
        <taxon>Bacteria</taxon>
        <taxon>Fusobacteriati</taxon>
        <taxon>Fusobacteriota</taxon>
        <taxon>Fusobacteriia</taxon>
        <taxon>Fusobacteriales</taxon>
        <taxon>Fusobacteriaceae</taxon>
        <taxon>Psychrilyobacter</taxon>
    </lineage>
</organism>
<dbReference type="Proteomes" id="UP000263486">
    <property type="component" value="Unassembled WGS sequence"/>
</dbReference>
<comment type="caution">
    <text evidence="1">The sequence shown here is derived from an EMBL/GenBank/DDBJ whole genome shotgun (WGS) entry which is preliminary data.</text>
</comment>
<dbReference type="EMBL" id="QUAJ01000006">
    <property type="protein sequence ID" value="REI42096.1"/>
    <property type="molecule type" value="Genomic_DNA"/>
</dbReference>
<evidence type="ECO:0000313" key="2">
    <source>
        <dbReference type="Proteomes" id="UP000263486"/>
    </source>
</evidence>
<gene>
    <name evidence="1" type="ORF">DYH56_05085</name>
</gene>